<reference evidence="2" key="1">
    <citation type="journal article" date="2021" name="Nat. Commun.">
        <title>Genetic determinants of endophytism in the Arabidopsis root mycobiome.</title>
        <authorList>
            <person name="Mesny F."/>
            <person name="Miyauchi S."/>
            <person name="Thiergart T."/>
            <person name="Pickel B."/>
            <person name="Atanasova L."/>
            <person name="Karlsson M."/>
            <person name="Huettel B."/>
            <person name="Barry K.W."/>
            <person name="Haridas S."/>
            <person name="Chen C."/>
            <person name="Bauer D."/>
            <person name="Andreopoulos W."/>
            <person name="Pangilinan J."/>
            <person name="LaButti K."/>
            <person name="Riley R."/>
            <person name="Lipzen A."/>
            <person name="Clum A."/>
            <person name="Drula E."/>
            <person name="Henrissat B."/>
            <person name="Kohler A."/>
            <person name="Grigoriev I.V."/>
            <person name="Martin F.M."/>
            <person name="Hacquard S."/>
        </authorList>
    </citation>
    <scope>NUCLEOTIDE SEQUENCE</scope>
    <source>
        <strain evidence="2">MPI-CAGE-CH-0235</strain>
    </source>
</reference>
<gene>
    <name evidence="2" type="ORF">B0I35DRAFT_484434</name>
</gene>
<dbReference type="EMBL" id="JAGPNK010000022">
    <property type="protein sequence ID" value="KAH7304612.1"/>
    <property type="molecule type" value="Genomic_DNA"/>
</dbReference>
<name>A0A8K0WJZ5_9HYPO</name>
<evidence type="ECO:0000313" key="2">
    <source>
        <dbReference type="EMBL" id="KAH7304612.1"/>
    </source>
</evidence>
<evidence type="ECO:0000313" key="3">
    <source>
        <dbReference type="Proteomes" id="UP000813444"/>
    </source>
</evidence>
<dbReference type="AlphaFoldDB" id="A0A8K0WJZ5"/>
<feature type="compositionally biased region" description="Polar residues" evidence="1">
    <location>
        <begin position="138"/>
        <end position="150"/>
    </location>
</feature>
<organism evidence="2 3">
    <name type="scientific">Stachybotrys elegans</name>
    <dbReference type="NCBI Taxonomy" id="80388"/>
    <lineage>
        <taxon>Eukaryota</taxon>
        <taxon>Fungi</taxon>
        <taxon>Dikarya</taxon>
        <taxon>Ascomycota</taxon>
        <taxon>Pezizomycotina</taxon>
        <taxon>Sordariomycetes</taxon>
        <taxon>Hypocreomycetidae</taxon>
        <taxon>Hypocreales</taxon>
        <taxon>Stachybotryaceae</taxon>
        <taxon>Stachybotrys</taxon>
    </lineage>
</organism>
<keyword evidence="3" id="KW-1185">Reference proteome</keyword>
<dbReference type="Proteomes" id="UP000813444">
    <property type="component" value="Unassembled WGS sequence"/>
</dbReference>
<feature type="region of interest" description="Disordered" evidence="1">
    <location>
        <begin position="121"/>
        <end position="158"/>
    </location>
</feature>
<evidence type="ECO:0000256" key="1">
    <source>
        <dbReference type="SAM" id="MobiDB-lite"/>
    </source>
</evidence>
<comment type="caution">
    <text evidence="2">The sequence shown here is derived from an EMBL/GenBank/DDBJ whole genome shotgun (WGS) entry which is preliminary data.</text>
</comment>
<accession>A0A8K0WJZ5</accession>
<protein>
    <submittedName>
        <fullName evidence="2">Uncharacterized protein</fullName>
    </submittedName>
</protein>
<sequence>MPYEDDLKQAESALSSLPSRLRVPLVIRSILRARDDAEKLNIENKLALAPLSSTEKRYLKFFGSGLRHNCDLLNAGSDQAIEKTGINCEQGSEGLDERNRVAHCDIGPRCGTENCDIEVKNSDRIPSAQPLQNDDRTNTPLMRSASSRAGTPSVEDPKGGWVGLATSATIQSYTFVATSIEAMNPEATPSPTGLGGINKQMEDREEVCSLLINQDIADFINDSYDQIRPFSAARNSPRDGQAAHSGFLWWRPDTASETRAQSATH</sequence>
<proteinExistence type="predicted"/>